<dbReference type="InterPro" id="IPR009297">
    <property type="entry name" value="DUF952"/>
</dbReference>
<evidence type="ECO:0008006" key="3">
    <source>
        <dbReference type="Google" id="ProtNLM"/>
    </source>
</evidence>
<dbReference type="PANTHER" id="PTHR34129">
    <property type="entry name" value="BLR1139 PROTEIN"/>
    <property type="match status" value="1"/>
</dbReference>
<sequence>MSKESSFQSFTSRLKLLQLLSFGHSLVPKMTAPKTLLNYVYKILPNSPVYQGVPIPIPSSWDFPQTEVDLNDGFAHLSTREQLLGTLSRFFNEDISVQLLKVDYPRMSASKIVKWEIASNGAAFPHLYARLTGEFVKDLKIVNQEDSWKGTVKKLEEQSWLED</sequence>
<name>A0A4S4L4Y6_9AGAM</name>
<evidence type="ECO:0000313" key="2">
    <source>
        <dbReference type="Proteomes" id="UP000308199"/>
    </source>
</evidence>
<dbReference type="Pfam" id="PF06108">
    <property type="entry name" value="DUF952"/>
    <property type="match status" value="1"/>
</dbReference>
<dbReference type="PANTHER" id="PTHR34129:SF1">
    <property type="entry name" value="DUF952 DOMAIN-CONTAINING PROTEIN"/>
    <property type="match status" value="1"/>
</dbReference>
<protein>
    <recommendedName>
        <fullName evidence="3">DUF952 domain-containing protein</fullName>
    </recommendedName>
</protein>
<comment type="caution">
    <text evidence="1">The sequence shown here is derived from an EMBL/GenBank/DDBJ whole genome shotgun (WGS) entry which is preliminary data.</text>
</comment>
<dbReference type="OrthoDB" id="3335358at2759"/>
<evidence type="ECO:0000313" key="1">
    <source>
        <dbReference type="EMBL" id="THH05788.1"/>
    </source>
</evidence>
<dbReference type="Proteomes" id="UP000308199">
    <property type="component" value="Unassembled WGS sequence"/>
</dbReference>
<dbReference type="Gene3D" id="3.20.170.20">
    <property type="entry name" value="Protein of unknown function DUF952"/>
    <property type="match status" value="1"/>
</dbReference>
<proteinExistence type="predicted"/>
<dbReference type="SUPFAM" id="SSF56399">
    <property type="entry name" value="ADP-ribosylation"/>
    <property type="match status" value="1"/>
</dbReference>
<dbReference type="AlphaFoldDB" id="A0A4S4L4Y6"/>
<accession>A0A4S4L4Y6</accession>
<keyword evidence="2" id="KW-1185">Reference proteome</keyword>
<dbReference type="EMBL" id="SGPK01000237">
    <property type="protein sequence ID" value="THH05788.1"/>
    <property type="molecule type" value="Genomic_DNA"/>
</dbReference>
<gene>
    <name evidence="1" type="ORF">EW145_g4549</name>
</gene>
<organism evidence="1 2">
    <name type="scientific">Phellinidium pouzarii</name>
    <dbReference type="NCBI Taxonomy" id="167371"/>
    <lineage>
        <taxon>Eukaryota</taxon>
        <taxon>Fungi</taxon>
        <taxon>Dikarya</taxon>
        <taxon>Basidiomycota</taxon>
        <taxon>Agaricomycotina</taxon>
        <taxon>Agaricomycetes</taxon>
        <taxon>Hymenochaetales</taxon>
        <taxon>Hymenochaetaceae</taxon>
        <taxon>Phellinidium</taxon>
    </lineage>
</organism>
<reference evidence="1 2" key="1">
    <citation type="submission" date="2019-02" db="EMBL/GenBank/DDBJ databases">
        <title>Genome sequencing of the rare red list fungi Phellinidium pouzarii.</title>
        <authorList>
            <person name="Buettner E."/>
            <person name="Kellner H."/>
        </authorList>
    </citation>
    <scope>NUCLEOTIDE SEQUENCE [LARGE SCALE GENOMIC DNA]</scope>
    <source>
        <strain evidence="1 2">DSM 108285</strain>
    </source>
</reference>